<dbReference type="PROSITE" id="PS00972">
    <property type="entry name" value="USP_1"/>
    <property type="match status" value="1"/>
</dbReference>
<dbReference type="InterPro" id="IPR029346">
    <property type="entry name" value="USP_C"/>
</dbReference>
<dbReference type="InterPro" id="IPR038765">
    <property type="entry name" value="Papain-like_cys_pep_sf"/>
</dbReference>
<evidence type="ECO:0000313" key="10">
    <source>
        <dbReference type="EMBL" id="SGZ41653.1"/>
    </source>
</evidence>
<evidence type="ECO:0000256" key="3">
    <source>
        <dbReference type="ARBA" id="ARBA00012759"/>
    </source>
</evidence>
<dbReference type="Gene3D" id="2.60.210.10">
    <property type="entry name" value="Apoptosis, Tumor Necrosis Factor Receptor Associated Protein 2, Chain A"/>
    <property type="match status" value="1"/>
</dbReference>
<dbReference type="Pfam" id="PF14533">
    <property type="entry name" value="USP7_C2"/>
    <property type="match status" value="1"/>
</dbReference>
<dbReference type="PROSITE" id="PS00973">
    <property type="entry name" value="USP_2"/>
    <property type="match status" value="1"/>
</dbReference>
<dbReference type="InterPro" id="IPR050164">
    <property type="entry name" value="Peptidase_C19"/>
</dbReference>
<dbReference type="EC" id="3.4.19.12" evidence="3"/>
<dbReference type="InterPro" id="IPR001394">
    <property type="entry name" value="Peptidase_C19_UCH"/>
</dbReference>
<dbReference type="PROSITE" id="PS50144">
    <property type="entry name" value="MATH"/>
    <property type="match status" value="1"/>
</dbReference>
<dbReference type="InterPro" id="IPR002083">
    <property type="entry name" value="MATH/TRAF_dom"/>
</dbReference>
<dbReference type="SUPFAM" id="SSF49599">
    <property type="entry name" value="TRAF domain-like"/>
    <property type="match status" value="1"/>
</dbReference>
<evidence type="ECO:0000259" key="8">
    <source>
        <dbReference type="PROSITE" id="PS50144"/>
    </source>
</evidence>
<dbReference type="VEuPathDB" id="FungiDB:HGUI_03854"/>
<dbReference type="Pfam" id="PF00443">
    <property type="entry name" value="UCH"/>
    <property type="match status" value="1"/>
</dbReference>
<comment type="similarity">
    <text evidence="2">Belongs to the peptidase C19 family.</text>
</comment>
<dbReference type="GO" id="GO:0010995">
    <property type="term" value="P:free ubiquitin chain depolymerization"/>
    <property type="evidence" value="ECO:0007669"/>
    <property type="project" value="EnsemblFungi"/>
</dbReference>
<dbReference type="PROSITE" id="PS50235">
    <property type="entry name" value="USP_3"/>
    <property type="match status" value="1"/>
</dbReference>
<dbReference type="GO" id="GO:0031647">
    <property type="term" value="P:regulation of protein stability"/>
    <property type="evidence" value="ECO:0007669"/>
    <property type="project" value="TreeGrafter"/>
</dbReference>
<evidence type="ECO:0000256" key="7">
    <source>
        <dbReference type="ARBA" id="ARBA00022807"/>
    </source>
</evidence>
<dbReference type="GO" id="GO:0016973">
    <property type="term" value="P:poly(A)+ mRNA export from nucleus"/>
    <property type="evidence" value="ECO:0007669"/>
    <property type="project" value="EnsemblFungi"/>
</dbReference>
<keyword evidence="6 10" id="KW-0378">Hydrolase</keyword>
<organism evidence="10 11">
    <name type="scientific">Hanseniaspora guilliermondii</name>
    <dbReference type="NCBI Taxonomy" id="56406"/>
    <lineage>
        <taxon>Eukaryota</taxon>
        <taxon>Fungi</taxon>
        <taxon>Dikarya</taxon>
        <taxon>Ascomycota</taxon>
        <taxon>Saccharomycotina</taxon>
        <taxon>Saccharomycetes</taxon>
        <taxon>Saccharomycodales</taxon>
        <taxon>Saccharomycodaceae</taxon>
        <taxon>Hanseniaspora</taxon>
    </lineage>
</organism>
<gene>
    <name evidence="10" type="ORF">HGUI_03854</name>
</gene>
<dbReference type="OrthoDB" id="289038at2759"/>
<evidence type="ECO:0000256" key="5">
    <source>
        <dbReference type="ARBA" id="ARBA00022786"/>
    </source>
</evidence>
<accession>A0A1L0CRH7</accession>
<dbReference type="InterPro" id="IPR024729">
    <property type="entry name" value="USP7_ICP0-binding_dom"/>
</dbReference>
<keyword evidence="7" id="KW-0788">Thiol protease</keyword>
<dbReference type="PANTHER" id="PTHR24006:SF644">
    <property type="entry name" value="UBIQUITIN CARBOXYL-TERMINAL HYDROLASE 7"/>
    <property type="match status" value="1"/>
</dbReference>
<keyword evidence="11" id="KW-1185">Reference proteome</keyword>
<keyword evidence="5" id="KW-0833">Ubl conjugation pathway</keyword>
<dbReference type="PANTHER" id="PTHR24006">
    <property type="entry name" value="UBIQUITIN CARBOXYL-TERMINAL HYDROLASE"/>
    <property type="match status" value="1"/>
</dbReference>
<dbReference type="GO" id="GO:0005777">
    <property type="term" value="C:peroxisome"/>
    <property type="evidence" value="ECO:0007669"/>
    <property type="project" value="EnsemblFungi"/>
</dbReference>
<dbReference type="Gene3D" id="3.90.70.10">
    <property type="entry name" value="Cysteine proteinases"/>
    <property type="match status" value="1"/>
</dbReference>
<dbReference type="GO" id="GO:0006508">
    <property type="term" value="P:proteolysis"/>
    <property type="evidence" value="ECO:0007669"/>
    <property type="project" value="UniProtKB-KW"/>
</dbReference>
<evidence type="ECO:0000256" key="4">
    <source>
        <dbReference type="ARBA" id="ARBA00022670"/>
    </source>
</evidence>
<dbReference type="GO" id="GO:0004843">
    <property type="term" value="F:cysteine-type deubiquitinase activity"/>
    <property type="evidence" value="ECO:0007669"/>
    <property type="project" value="UniProtKB-EC"/>
</dbReference>
<evidence type="ECO:0000313" key="11">
    <source>
        <dbReference type="Proteomes" id="UP000183365"/>
    </source>
</evidence>
<dbReference type="Pfam" id="PF22486">
    <property type="entry name" value="MATH_2"/>
    <property type="match status" value="1"/>
</dbReference>
<keyword evidence="4" id="KW-0645">Protease</keyword>
<proteinExistence type="inferred from homology"/>
<dbReference type="GO" id="GO:0005829">
    <property type="term" value="C:cytosol"/>
    <property type="evidence" value="ECO:0007669"/>
    <property type="project" value="EnsemblFungi"/>
</dbReference>
<dbReference type="Proteomes" id="UP000183365">
    <property type="component" value="Unassembled WGS sequence"/>
</dbReference>
<dbReference type="InterPro" id="IPR018200">
    <property type="entry name" value="USP_CS"/>
</dbReference>
<dbReference type="Pfam" id="PF12436">
    <property type="entry name" value="USP7_ICP0_bdg"/>
    <property type="match status" value="1"/>
</dbReference>
<evidence type="ECO:0000259" key="9">
    <source>
        <dbReference type="PROSITE" id="PS50235"/>
    </source>
</evidence>
<feature type="domain" description="USP" evidence="9">
    <location>
        <begin position="200"/>
        <end position="511"/>
    </location>
</feature>
<dbReference type="AlphaFoldDB" id="A0A1L0CRH7"/>
<comment type="catalytic activity">
    <reaction evidence="1">
        <text>Thiol-dependent hydrolysis of ester, thioester, amide, peptide and isopeptide bonds formed by the C-terminal Gly of ubiquitin (a 76-residue protein attached to proteins as an intracellular targeting signal).</text>
        <dbReference type="EC" id="3.4.19.12"/>
    </reaction>
</comment>
<feature type="domain" description="MATH" evidence="8">
    <location>
        <begin position="27"/>
        <end position="174"/>
    </location>
</feature>
<dbReference type="SUPFAM" id="SSF54001">
    <property type="entry name" value="Cysteine proteinases"/>
    <property type="match status" value="1"/>
</dbReference>
<dbReference type="GO" id="GO:0016579">
    <property type="term" value="P:protein deubiquitination"/>
    <property type="evidence" value="ECO:0007669"/>
    <property type="project" value="EnsemblFungi"/>
</dbReference>
<name>A0A1L0CRH7_9ASCO</name>
<dbReference type="EMBL" id="FQNF01000127">
    <property type="protein sequence ID" value="SGZ41653.1"/>
    <property type="molecule type" value="Genomic_DNA"/>
</dbReference>
<evidence type="ECO:0000256" key="6">
    <source>
        <dbReference type="ARBA" id="ARBA00022801"/>
    </source>
</evidence>
<evidence type="ECO:0000256" key="1">
    <source>
        <dbReference type="ARBA" id="ARBA00000707"/>
    </source>
</evidence>
<protein>
    <recommendedName>
        <fullName evidence="3">ubiquitinyl hydrolase 1</fullName>
        <ecNumber evidence="3">3.4.19.12</ecNumber>
    </recommendedName>
</protein>
<dbReference type="GO" id="GO:0005634">
    <property type="term" value="C:nucleus"/>
    <property type="evidence" value="ECO:0007669"/>
    <property type="project" value="TreeGrafter"/>
</dbReference>
<evidence type="ECO:0000256" key="2">
    <source>
        <dbReference type="ARBA" id="ARBA00009085"/>
    </source>
</evidence>
<sequence>MENQFINLGSPINELFPPLPNYETLYEGGFTWHINNWESLEQSAKDLASKKIESPTFNIHSNLDRDFDWKLLLYPLGNNNPKCVAVYLNPTPKDKELKNWSCCVQFSIFFSRPNQDSVHVGKVSYYRFSEVDIDWGFSDMIEIEKLKTRYKELKDTVPTGLLLNNNNLNISCYIRVIKDETGVTWHTFKNYDSKKITNYIGFRNQGATCYLNSLLQTYFILSKFREMVYKIDTFDNLDPTKNVGLALQRLFYNLQTSETALNTIELTKSFGWDSTDSFIQNDIQELNRLLLDKLEDSMDLRSLFVGEMKSYIRCLNVEYESSKLEEFWDIQLNVKNMTNIQQSFDYYVQTEILEGDNAYSTDDYGLQDAKKGVIFTKLPNILFIQLNRFEYNYNLDKLAKINDRYEFFDTLNLSKYMEKADGDEIYELHGVLVHSGAIDTGHYYAILKPKDEWMCFDDDRVWRVRKDEVFENNYGCERKSDGVLKMMGKPSLQRYLMRRQTNAYMLVYIKRDKKDEILKETDINEVPEHVRNQLTKEKEIELEQQAILNELKTTFKLKVVNANNLSGYRGFDLFANPDSKLYHPDFNNTDHIKEVKVSRNIQIGELQDMEMFKNKNIWLMGYSKSQALRLYKKMDTGYLRDYINNLLTCYILVEDVLIPSTKDENDTFLLFVKIFGTTEEDDQIIPLKVNPFTRINEIYEQIAMKNSEVEPICYEEIGPNDVERISIDSMLLENELSNGDIISFGTKVIEIYKDIRFRVKLFFDVYDDELKDKDYLDLKRMDELKKNTHSTISIWTNGNDTYEDMAKKLGEKVGIEFQYLRICAAYENKHIFLKTKTQLKKYLMKNYTFDSVPNFKFQVLNVSLASFENKRKVKVKLFNNNNYLNHKVIEIPMLKSETVKTLRDVLERKMKDFSTSKDEEPGVMTLWTNNSHFRFTGILTDDVFIDEIGSNDIVCARKLEINESLKSIIVLQCTKSVNNTHGVSFVFQLKPNENFIDALDRLNALFGLSKKEFSKIRLSSFSHKDSHTINISNMSNTDLSKLYPYDIYDSSDVLFLDHPDRFKSGYNRQMSIK</sequence>
<dbReference type="InterPro" id="IPR028889">
    <property type="entry name" value="USP"/>
</dbReference>
<dbReference type="InterPro" id="IPR008974">
    <property type="entry name" value="TRAF-like"/>
</dbReference>
<reference evidence="11" key="1">
    <citation type="submission" date="2016-11" db="EMBL/GenBank/DDBJ databases">
        <authorList>
            <person name="Guldener U."/>
        </authorList>
    </citation>
    <scope>NUCLEOTIDE SEQUENCE [LARGE SCALE GENOMIC DNA]</scope>
</reference>